<evidence type="ECO:0000313" key="4">
    <source>
        <dbReference type="Proteomes" id="UP001141552"/>
    </source>
</evidence>
<dbReference type="InterPro" id="IPR000326">
    <property type="entry name" value="PAP2/HPO"/>
</dbReference>
<dbReference type="InterPro" id="IPR036938">
    <property type="entry name" value="PAP2/HPO_sf"/>
</dbReference>
<dbReference type="PANTHER" id="PTHR14969">
    <property type="entry name" value="SPHINGOSINE-1-PHOSPHATE PHOSPHOHYDROLASE"/>
    <property type="match status" value="1"/>
</dbReference>
<dbReference type="OrthoDB" id="10266771at2759"/>
<dbReference type="SUPFAM" id="SSF48317">
    <property type="entry name" value="Acid phosphatase/Vanadium-dependent haloperoxidase"/>
    <property type="match status" value="1"/>
</dbReference>
<proteinExistence type="predicted"/>
<feature type="domain" description="Phosphatidic acid phosphatase type 2/haloperoxidase" evidence="2">
    <location>
        <begin position="68"/>
        <end position="187"/>
    </location>
</feature>
<accession>A0A9Q0FH93</accession>
<evidence type="ECO:0000256" key="1">
    <source>
        <dbReference type="SAM" id="Phobius"/>
    </source>
</evidence>
<dbReference type="AlphaFoldDB" id="A0A9Q0FH93"/>
<keyword evidence="1" id="KW-0812">Transmembrane</keyword>
<reference evidence="3" key="1">
    <citation type="submission" date="2022-02" db="EMBL/GenBank/DDBJ databases">
        <authorList>
            <person name="Henning P.M."/>
            <person name="McCubbin A.G."/>
            <person name="Shore J.S."/>
        </authorList>
    </citation>
    <scope>NUCLEOTIDE SEQUENCE</scope>
    <source>
        <strain evidence="3">F60SS</strain>
        <tissue evidence="3">Leaves</tissue>
    </source>
</reference>
<sequence length="209" mass="22903">MAKQPPLLLRHILSLDASLSHTLHKLFHPHLPASLLLLLELSADFRLSFPLALALFLSPLPLSLLPFLSPLIFGLLLDLALVGLVKLLFRRPRPPYNPAMSAAVSADHFSFPSGHASRVFFLASLVVLSSGVIRAYLGDDNKVSAVVVAVCVWAAMTAASRVLLGRHYCMDVVAGSCLGVLEGIFAYRFLRFEDFLRTLLYQRIGLGRS</sequence>
<dbReference type="Pfam" id="PF01569">
    <property type="entry name" value="PAP2"/>
    <property type="match status" value="1"/>
</dbReference>
<comment type="caution">
    <text evidence="3">The sequence shown here is derived from an EMBL/GenBank/DDBJ whole genome shotgun (WGS) entry which is preliminary data.</text>
</comment>
<dbReference type="EMBL" id="JAKUCV010005661">
    <property type="protein sequence ID" value="KAJ4830346.1"/>
    <property type="molecule type" value="Genomic_DNA"/>
</dbReference>
<protein>
    <recommendedName>
        <fullName evidence="2">Phosphatidic acid phosphatase type 2/haloperoxidase domain-containing protein</fullName>
    </recommendedName>
</protein>
<dbReference type="GO" id="GO:0042392">
    <property type="term" value="F:sphingosine-1-phosphate phosphatase activity"/>
    <property type="evidence" value="ECO:0007669"/>
    <property type="project" value="TreeGrafter"/>
</dbReference>
<dbReference type="Gene3D" id="1.20.144.10">
    <property type="entry name" value="Phosphatidic acid phosphatase type 2/haloperoxidase"/>
    <property type="match status" value="1"/>
</dbReference>
<feature type="transmembrane region" description="Helical" evidence="1">
    <location>
        <begin position="119"/>
        <end position="137"/>
    </location>
</feature>
<feature type="transmembrane region" description="Helical" evidence="1">
    <location>
        <begin position="143"/>
        <end position="164"/>
    </location>
</feature>
<reference evidence="3" key="2">
    <citation type="journal article" date="2023" name="Plants (Basel)">
        <title>Annotation of the Turnera subulata (Passifloraceae) Draft Genome Reveals the S-Locus Evolved after the Divergence of Turneroideae from Passifloroideae in a Stepwise Manner.</title>
        <authorList>
            <person name="Henning P.M."/>
            <person name="Roalson E.H."/>
            <person name="Mir W."/>
            <person name="McCubbin A.G."/>
            <person name="Shore J.S."/>
        </authorList>
    </citation>
    <scope>NUCLEOTIDE SEQUENCE</scope>
    <source>
        <strain evidence="3">F60SS</strain>
    </source>
</reference>
<keyword evidence="1" id="KW-0472">Membrane</keyword>
<dbReference type="Proteomes" id="UP001141552">
    <property type="component" value="Unassembled WGS sequence"/>
</dbReference>
<name>A0A9Q0FH93_9ROSI</name>
<evidence type="ECO:0000313" key="3">
    <source>
        <dbReference type="EMBL" id="KAJ4830346.1"/>
    </source>
</evidence>
<gene>
    <name evidence="3" type="ORF">Tsubulata_028364</name>
</gene>
<dbReference type="SMART" id="SM00014">
    <property type="entry name" value="acidPPc"/>
    <property type="match status" value="1"/>
</dbReference>
<feature type="transmembrane region" description="Helical" evidence="1">
    <location>
        <begin position="64"/>
        <end position="89"/>
    </location>
</feature>
<keyword evidence="1" id="KW-1133">Transmembrane helix</keyword>
<evidence type="ECO:0000259" key="2">
    <source>
        <dbReference type="SMART" id="SM00014"/>
    </source>
</evidence>
<feature type="transmembrane region" description="Helical" evidence="1">
    <location>
        <begin position="171"/>
        <end position="190"/>
    </location>
</feature>
<organism evidence="3 4">
    <name type="scientific">Turnera subulata</name>
    <dbReference type="NCBI Taxonomy" id="218843"/>
    <lineage>
        <taxon>Eukaryota</taxon>
        <taxon>Viridiplantae</taxon>
        <taxon>Streptophyta</taxon>
        <taxon>Embryophyta</taxon>
        <taxon>Tracheophyta</taxon>
        <taxon>Spermatophyta</taxon>
        <taxon>Magnoliopsida</taxon>
        <taxon>eudicotyledons</taxon>
        <taxon>Gunneridae</taxon>
        <taxon>Pentapetalae</taxon>
        <taxon>rosids</taxon>
        <taxon>fabids</taxon>
        <taxon>Malpighiales</taxon>
        <taxon>Passifloraceae</taxon>
        <taxon>Turnera</taxon>
    </lineage>
</organism>
<dbReference type="PANTHER" id="PTHR14969:SF13">
    <property type="entry name" value="AT30094P"/>
    <property type="match status" value="1"/>
</dbReference>
<keyword evidence="4" id="KW-1185">Reference proteome</keyword>